<dbReference type="CDD" id="cd08071">
    <property type="entry name" value="MPN_DUF2466"/>
    <property type="match status" value="1"/>
</dbReference>
<dbReference type="Pfam" id="PF04002">
    <property type="entry name" value="RadC"/>
    <property type="match status" value="1"/>
</dbReference>
<dbReference type="InterPro" id="IPR037518">
    <property type="entry name" value="MPN"/>
</dbReference>
<dbReference type="InterPro" id="IPR020891">
    <property type="entry name" value="UPF0758_CS"/>
</dbReference>
<keyword evidence="4" id="KW-0862">Zinc</keyword>
<feature type="domain" description="MPN" evidence="7">
    <location>
        <begin position="114"/>
        <end position="236"/>
    </location>
</feature>
<keyword evidence="3" id="KW-0378">Hydrolase</keyword>
<dbReference type="EMBL" id="FMAR01000001">
    <property type="protein sequence ID" value="SCB87436.1"/>
    <property type="molecule type" value="Genomic_DNA"/>
</dbReference>
<dbReference type="PANTHER" id="PTHR30471:SF3">
    <property type="entry name" value="UPF0758 PROTEIN YEES-RELATED"/>
    <property type="match status" value="1"/>
</dbReference>
<dbReference type="NCBIfam" id="TIGR00608">
    <property type="entry name" value="radc"/>
    <property type="match status" value="1"/>
</dbReference>
<dbReference type="PANTHER" id="PTHR30471">
    <property type="entry name" value="DNA REPAIR PROTEIN RADC"/>
    <property type="match status" value="1"/>
</dbReference>
<dbReference type="GO" id="GO:0006508">
    <property type="term" value="P:proteolysis"/>
    <property type="evidence" value="ECO:0007669"/>
    <property type="project" value="UniProtKB-KW"/>
</dbReference>
<dbReference type="Proteomes" id="UP000242818">
    <property type="component" value="Unassembled WGS sequence"/>
</dbReference>
<organism evidence="8 9">
    <name type="scientific">Chitinophaga costaii</name>
    <dbReference type="NCBI Taxonomy" id="1335309"/>
    <lineage>
        <taxon>Bacteria</taxon>
        <taxon>Pseudomonadati</taxon>
        <taxon>Bacteroidota</taxon>
        <taxon>Chitinophagia</taxon>
        <taxon>Chitinophagales</taxon>
        <taxon>Chitinophagaceae</taxon>
        <taxon>Chitinophaga</taxon>
    </lineage>
</organism>
<protein>
    <submittedName>
        <fullName evidence="8">DNA replication and repair protein RadC</fullName>
    </submittedName>
</protein>
<evidence type="ECO:0000256" key="5">
    <source>
        <dbReference type="ARBA" id="ARBA00023049"/>
    </source>
</evidence>
<dbReference type="GO" id="GO:0008237">
    <property type="term" value="F:metallopeptidase activity"/>
    <property type="evidence" value="ECO:0007669"/>
    <property type="project" value="UniProtKB-KW"/>
</dbReference>
<dbReference type="PROSITE" id="PS01302">
    <property type="entry name" value="UPF0758"/>
    <property type="match status" value="1"/>
</dbReference>
<keyword evidence="9" id="KW-1185">Reference proteome</keyword>
<evidence type="ECO:0000259" key="7">
    <source>
        <dbReference type="PROSITE" id="PS50249"/>
    </source>
</evidence>
<name>A0A1C3ZYR4_9BACT</name>
<dbReference type="PROSITE" id="PS50249">
    <property type="entry name" value="MPN"/>
    <property type="match status" value="1"/>
</dbReference>
<evidence type="ECO:0000256" key="2">
    <source>
        <dbReference type="ARBA" id="ARBA00022723"/>
    </source>
</evidence>
<dbReference type="NCBIfam" id="NF000642">
    <property type="entry name" value="PRK00024.1"/>
    <property type="match status" value="1"/>
</dbReference>
<evidence type="ECO:0000313" key="9">
    <source>
        <dbReference type="Proteomes" id="UP000242818"/>
    </source>
</evidence>
<dbReference type="InterPro" id="IPR001405">
    <property type="entry name" value="UPF0758"/>
</dbReference>
<sequence length="236" mass="26465">MENEIRQVNSHNPIKNWAIEERPRERLVQHGAQSLTAVELLAILFRTGTLRKSAVELSREVMKIISDNLADLSKLNVQQLTRINGIGTAKATQVIAALELARREQMAARDKITYIKSSAQAAQYMKPRIAHRQEEEFHVMFLSNGNRLIRHQHISSGGMSATIVDPRIIYADALSCRAARVLFCHNHPSGNLSASHADIQLTRRLRDAGKLLNIEVLDHIIIADTGYCSMVEEGLM</sequence>
<keyword evidence="5" id="KW-0482">Metalloprotease</keyword>
<dbReference type="STRING" id="1335309.GA0116948_101612"/>
<gene>
    <name evidence="8" type="ORF">GA0116948_101612</name>
</gene>
<accession>A0A1C3ZYR4</accession>
<evidence type="ECO:0000256" key="3">
    <source>
        <dbReference type="ARBA" id="ARBA00022801"/>
    </source>
</evidence>
<dbReference type="RefSeq" id="WP_089708829.1">
    <property type="nucleotide sequence ID" value="NZ_FMAR01000001.1"/>
</dbReference>
<keyword evidence="2" id="KW-0479">Metal-binding</keyword>
<keyword evidence="1" id="KW-0645">Protease</keyword>
<dbReference type="OrthoDB" id="9804482at2"/>
<evidence type="ECO:0000256" key="1">
    <source>
        <dbReference type="ARBA" id="ARBA00022670"/>
    </source>
</evidence>
<proteinExistence type="inferred from homology"/>
<dbReference type="Pfam" id="PF20582">
    <property type="entry name" value="UPF0758_N"/>
    <property type="match status" value="1"/>
</dbReference>
<dbReference type="AlphaFoldDB" id="A0A1C3ZYR4"/>
<evidence type="ECO:0000256" key="4">
    <source>
        <dbReference type="ARBA" id="ARBA00022833"/>
    </source>
</evidence>
<reference evidence="8 9" key="1">
    <citation type="submission" date="2016-08" db="EMBL/GenBank/DDBJ databases">
        <authorList>
            <person name="Seilhamer J.J."/>
        </authorList>
    </citation>
    <scope>NUCLEOTIDE SEQUENCE [LARGE SCALE GENOMIC DNA]</scope>
    <source>
        <strain evidence="8 9">A37T2</strain>
    </source>
</reference>
<dbReference type="InterPro" id="IPR046778">
    <property type="entry name" value="UPF0758_N"/>
</dbReference>
<dbReference type="Gene3D" id="3.40.140.10">
    <property type="entry name" value="Cytidine Deaminase, domain 2"/>
    <property type="match status" value="1"/>
</dbReference>
<dbReference type="InterPro" id="IPR025657">
    <property type="entry name" value="RadC_JAB"/>
</dbReference>
<evidence type="ECO:0000256" key="6">
    <source>
        <dbReference type="RuleBase" id="RU003797"/>
    </source>
</evidence>
<evidence type="ECO:0000313" key="8">
    <source>
        <dbReference type="EMBL" id="SCB87436.1"/>
    </source>
</evidence>
<comment type="similarity">
    <text evidence="6">Belongs to the UPF0758 family.</text>
</comment>
<dbReference type="GO" id="GO:0046872">
    <property type="term" value="F:metal ion binding"/>
    <property type="evidence" value="ECO:0007669"/>
    <property type="project" value="UniProtKB-KW"/>
</dbReference>